<sequence length="63" mass="7484">MGTLADGANNSRRIQHELGWRPAHTFEQGLRETVQWYRDHPEWVARVQSGAYREWIEANYADR</sequence>
<dbReference type="RefSeq" id="WP_367950813.1">
    <property type="nucleotide sequence ID" value="NZ_JBAKFG010000001.1"/>
</dbReference>
<name>A0ABV3RVU6_9GAMM</name>
<dbReference type="InterPro" id="IPR036291">
    <property type="entry name" value="NAD(P)-bd_dom_sf"/>
</dbReference>
<gene>
    <name evidence="1" type="ORF">V6X51_00005</name>
</gene>
<keyword evidence="2" id="KW-1185">Reference proteome</keyword>
<comment type="caution">
    <text evidence="1">The sequence shown here is derived from an EMBL/GenBank/DDBJ whole genome shotgun (WGS) entry which is preliminary data.</text>
</comment>
<evidence type="ECO:0008006" key="3">
    <source>
        <dbReference type="Google" id="ProtNLM"/>
    </source>
</evidence>
<dbReference type="EMBL" id="JBAKFG010000001">
    <property type="protein sequence ID" value="MEX0371822.1"/>
    <property type="molecule type" value="Genomic_DNA"/>
</dbReference>
<reference evidence="1 2" key="1">
    <citation type="submission" date="2024-02" db="EMBL/GenBank/DDBJ databases">
        <title>New especies of Spiribacter isolated from saline water.</title>
        <authorList>
            <person name="Leon M.J."/>
            <person name="De La Haba R."/>
            <person name="Sanchez-Porro C."/>
            <person name="Ventosa A."/>
        </authorList>
    </citation>
    <scope>NUCLEOTIDE SEQUENCE [LARGE SCALE GENOMIC DNA]</scope>
    <source>
        <strain evidence="2">ag22IC6-196</strain>
    </source>
</reference>
<dbReference type="Gene3D" id="3.90.25.10">
    <property type="entry name" value="UDP-galactose 4-epimerase, domain 1"/>
    <property type="match status" value="1"/>
</dbReference>
<organism evidence="1 2">
    <name type="scientific">Spiribacter roseus</name>
    <dbReference type="NCBI Taxonomy" id="1855875"/>
    <lineage>
        <taxon>Bacteria</taxon>
        <taxon>Pseudomonadati</taxon>
        <taxon>Pseudomonadota</taxon>
        <taxon>Gammaproteobacteria</taxon>
        <taxon>Chromatiales</taxon>
        <taxon>Ectothiorhodospiraceae</taxon>
        <taxon>Spiribacter</taxon>
    </lineage>
</organism>
<evidence type="ECO:0000313" key="2">
    <source>
        <dbReference type="Proteomes" id="UP001556636"/>
    </source>
</evidence>
<protein>
    <recommendedName>
        <fullName evidence="3">dTDP-glucose 4,6-dehydratase</fullName>
    </recommendedName>
</protein>
<dbReference type="SUPFAM" id="SSF51735">
    <property type="entry name" value="NAD(P)-binding Rossmann-fold domains"/>
    <property type="match status" value="1"/>
</dbReference>
<proteinExistence type="predicted"/>
<accession>A0ABV3RVU6</accession>
<evidence type="ECO:0000313" key="1">
    <source>
        <dbReference type="EMBL" id="MEX0371822.1"/>
    </source>
</evidence>
<dbReference type="Proteomes" id="UP001556636">
    <property type="component" value="Unassembled WGS sequence"/>
</dbReference>